<evidence type="ECO:0000313" key="12">
    <source>
        <dbReference type="Proteomes" id="UP000196594"/>
    </source>
</evidence>
<dbReference type="EC" id="2.2.1.9" evidence="7"/>
<comment type="caution">
    <text evidence="11">The sequence shown here is derived from an EMBL/GenBank/DDBJ whole genome shotgun (WGS) entry which is preliminary data.</text>
</comment>
<sequence length="577" mass="64964">MNEREVLSKYVYTIVSALVASGVEQVVVSPGSRSTPLAYAFASTKEIVMHRQVDERAAAFYALGIAKSTAKPVVLVCTSGTAAANYYPAIVEAKYARVPLIVLTADRPHELREVGAPQTINQVRLYGDNVKWSAEFPIPDEAPQTIPFIERHTVRAVNIATTAPFGPVHLNIPFREPLIIDFTDKLPVSSFIKSYTNELQPAKQAVAELTAIIEQTTTGILIVGELPLGTNTDYLWDFIREVKWPVMIESLSNLRTEIPEDCQIYAISTYDALMKNERFKRNVRPQTVIRFGAQPVSKFLMQFIVQANPQSYIVIDEDPMYRDSTHMSTHFIHALPGEWLSDLKLAHSQAEMAYVQFWKMADLLAADVIEKYSQFAVDEGAMVQAFLTSIEEDADIYVSSSMPIRDIDTFLLTQNRPVQIFANRGANGIDGVTSTALGFSNGRKNRKTYLLIGDLAFLHDANAFVASRYQECDLTVIVMNNDGGGIFSYLPQSKVEEHYEDLFGTPTALTFEQMAKMYELDYEKATSLEQFKNALIAKKQTPIKLIEAFTDRDENVKQHRELWARIHEVMEQWLDSL</sequence>
<feature type="domain" description="Thiamine pyrophosphate enzyme TPP-binding" evidence="8">
    <location>
        <begin position="415"/>
        <end position="535"/>
    </location>
</feature>
<dbReference type="Proteomes" id="UP000196594">
    <property type="component" value="Unassembled WGS sequence"/>
</dbReference>
<dbReference type="SUPFAM" id="SSF52518">
    <property type="entry name" value="Thiamin diphosphate-binding fold (THDP-binding)"/>
    <property type="match status" value="2"/>
</dbReference>
<dbReference type="NCBIfam" id="TIGR00173">
    <property type="entry name" value="menD"/>
    <property type="match status" value="1"/>
</dbReference>
<evidence type="ECO:0000256" key="5">
    <source>
        <dbReference type="ARBA" id="ARBA00023052"/>
    </source>
</evidence>
<keyword evidence="5 7" id="KW-0786">Thiamine pyrophosphate</keyword>
<dbReference type="CDD" id="cd02009">
    <property type="entry name" value="TPP_SHCHC_synthase"/>
    <property type="match status" value="1"/>
</dbReference>
<dbReference type="InterPro" id="IPR032264">
    <property type="entry name" value="MenD_middle"/>
</dbReference>
<dbReference type="InterPro" id="IPR011766">
    <property type="entry name" value="TPP_enzyme_TPP-bd"/>
</dbReference>
<comment type="cofactor">
    <cofactor evidence="7">
        <name>thiamine diphosphate</name>
        <dbReference type="ChEBI" id="CHEBI:58937"/>
    </cofactor>
    <text evidence="7">Binds 1 thiamine pyrophosphate per subunit.</text>
</comment>
<keyword evidence="1 7" id="KW-0474">Menaquinone biosynthesis</keyword>
<dbReference type="CDD" id="cd07037">
    <property type="entry name" value="TPP_PYR_MenD"/>
    <property type="match status" value="1"/>
</dbReference>
<evidence type="ECO:0000256" key="2">
    <source>
        <dbReference type="ARBA" id="ARBA00022679"/>
    </source>
</evidence>
<dbReference type="PANTHER" id="PTHR42916">
    <property type="entry name" value="2-SUCCINYL-5-ENOLPYRUVYL-6-HYDROXY-3-CYCLOHEXENE-1-CARBOXYLATE SYNTHASE"/>
    <property type="match status" value="1"/>
</dbReference>
<gene>
    <name evidence="7" type="primary">menD</name>
    <name evidence="11" type="ORF">CBM15_17505</name>
</gene>
<evidence type="ECO:0000256" key="4">
    <source>
        <dbReference type="ARBA" id="ARBA00022842"/>
    </source>
</evidence>
<evidence type="ECO:0000256" key="3">
    <source>
        <dbReference type="ARBA" id="ARBA00022723"/>
    </source>
</evidence>
<comment type="cofactor">
    <cofactor evidence="7">
        <name>Mg(2+)</name>
        <dbReference type="ChEBI" id="CHEBI:18420"/>
    </cofactor>
    <cofactor evidence="7">
        <name>Mn(2+)</name>
        <dbReference type="ChEBI" id="CHEBI:29035"/>
    </cofactor>
</comment>
<comment type="function">
    <text evidence="7">Catalyzes the thiamine diphosphate-dependent decarboxylation of 2-oxoglutarate and the subsequent addition of the resulting succinic semialdehyde-thiamine pyrophosphate anion to isochorismate to yield 2-succinyl-5-enolpyruvyl-6-hydroxy-3-cyclohexene-1-carboxylate (SEPHCHC).</text>
</comment>
<dbReference type="InterPro" id="IPR029061">
    <property type="entry name" value="THDP-binding"/>
</dbReference>
<organism evidence="11 12">
    <name type="scientific">Solibacillus kalamii</name>
    <dbReference type="NCBI Taxonomy" id="1748298"/>
    <lineage>
        <taxon>Bacteria</taxon>
        <taxon>Bacillati</taxon>
        <taxon>Bacillota</taxon>
        <taxon>Bacilli</taxon>
        <taxon>Bacillales</taxon>
        <taxon>Caryophanaceae</taxon>
        <taxon>Solibacillus</taxon>
    </lineage>
</organism>
<dbReference type="Pfam" id="PF16582">
    <property type="entry name" value="TPP_enzyme_M_2"/>
    <property type="match status" value="1"/>
</dbReference>
<dbReference type="Gene3D" id="3.40.50.970">
    <property type="match status" value="2"/>
</dbReference>
<evidence type="ECO:0000256" key="6">
    <source>
        <dbReference type="ARBA" id="ARBA00023211"/>
    </source>
</evidence>
<evidence type="ECO:0000259" key="10">
    <source>
        <dbReference type="Pfam" id="PF16582"/>
    </source>
</evidence>
<comment type="pathway">
    <text evidence="7">Quinol/quinone metabolism; 1,4-dihydroxy-2-naphthoate biosynthesis; 1,4-dihydroxy-2-naphthoate from chorismate: step 2/7.</text>
</comment>
<keyword evidence="3 7" id="KW-0479">Metal-binding</keyword>
<dbReference type="EMBL" id="NHNT01000015">
    <property type="protein sequence ID" value="OUZ37601.1"/>
    <property type="molecule type" value="Genomic_DNA"/>
</dbReference>
<dbReference type="Pfam" id="PF02775">
    <property type="entry name" value="TPP_enzyme_C"/>
    <property type="match status" value="1"/>
</dbReference>
<evidence type="ECO:0000256" key="1">
    <source>
        <dbReference type="ARBA" id="ARBA00022428"/>
    </source>
</evidence>
<dbReference type="SUPFAM" id="SSF52467">
    <property type="entry name" value="DHS-like NAD/FAD-binding domain"/>
    <property type="match status" value="1"/>
</dbReference>
<comment type="pathway">
    <text evidence="7">Quinol/quinone metabolism; menaquinone biosynthesis.</text>
</comment>
<evidence type="ECO:0000256" key="7">
    <source>
        <dbReference type="HAMAP-Rule" id="MF_01659"/>
    </source>
</evidence>
<dbReference type="InterPro" id="IPR004433">
    <property type="entry name" value="MenaQ_synth_MenD"/>
</dbReference>
<feature type="domain" description="Menaquinone biosynthesis protein MenD middle" evidence="10">
    <location>
        <begin position="205"/>
        <end position="388"/>
    </location>
</feature>
<dbReference type="PANTHER" id="PTHR42916:SF1">
    <property type="entry name" value="PROTEIN PHYLLO, CHLOROPLASTIC"/>
    <property type="match status" value="1"/>
</dbReference>
<feature type="domain" description="Thiamine pyrophosphate enzyme N-terminal TPP-binding" evidence="9">
    <location>
        <begin position="14"/>
        <end position="124"/>
    </location>
</feature>
<dbReference type="Pfam" id="PF02776">
    <property type="entry name" value="TPP_enzyme_N"/>
    <property type="match status" value="1"/>
</dbReference>
<name>A0ABX3ZD17_9BACL</name>
<comment type="similarity">
    <text evidence="7">Belongs to the TPP enzyme family. MenD subfamily.</text>
</comment>
<dbReference type="Gene3D" id="3.40.50.1220">
    <property type="entry name" value="TPP-binding domain"/>
    <property type="match status" value="1"/>
</dbReference>
<dbReference type="InterPro" id="IPR012001">
    <property type="entry name" value="Thiamin_PyroP_enz_TPP-bd_dom"/>
</dbReference>
<dbReference type="InterPro" id="IPR029035">
    <property type="entry name" value="DHS-like_NAD/FAD-binding_dom"/>
</dbReference>
<dbReference type="RefSeq" id="WP_087618469.1">
    <property type="nucleotide sequence ID" value="NZ_JAFBEY010000012.1"/>
</dbReference>
<dbReference type="HAMAP" id="MF_01659">
    <property type="entry name" value="MenD"/>
    <property type="match status" value="1"/>
</dbReference>
<evidence type="ECO:0000259" key="8">
    <source>
        <dbReference type="Pfam" id="PF02775"/>
    </source>
</evidence>
<comment type="subunit">
    <text evidence="7">Homodimer.</text>
</comment>
<evidence type="ECO:0000259" key="9">
    <source>
        <dbReference type="Pfam" id="PF02776"/>
    </source>
</evidence>
<keyword evidence="6 7" id="KW-0464">Manganese</keyword>
<dbReference type="PIRSF" id="PIRSF004983">
    <property type="entry name" value="MenD"/>
    <property type="match status" value="1"/>
</dbReference>
<comment type="catalytic activity">
    <reaction evidence="7">
        <text>isochorismate + 2-oxoglutarate + H(+) = 5-enolpyruvoyl-6-hydroxy-2-succinyl-cyclohex-3-ene-1-carboxylate + CO2</text>
        <dbReference type="Rhea" id="RHEA:25593"/>
        <dbReference type="ChEBI" id="CHEBI:15378"/>
        <dbReference type="ChEBI" id="CHEBI:16526"/>
        <dbReference type="ChEBI" id="CHEBI:16810"/>
        <dbReference type="ChEBI" id="CHEBI:29780"/>
        <dbReference type="ChEBI" id="CHEBI:58818"/>
        <dbReference type="EC" id="2.2.1.9"/>
    </reaction>
</comment>
<accession>A0ABX3ZD17</accession>
<evidence type="ECO:0000313" key="11">
    <source>
        <dbReference type="EMBL" id="OUZ37601.1"/>
    </source>
</evidence>
<protein>
    <recommendedName>
        <fullName evidence="7">2-succinyl-5-enolpyruvyl-6-hydroxy-3-cyclohexene-1-carboxylate synthase</fullName>
        <shortName evidence="7">SEPHCHC synthase</shortName>
        <ecNumber evidence="7">2.2.1.9</ecNumber>
    </recommendedName>
    <alternativeName>
        <fullName evidence="7">Menaquinone biosynthesis protein MenD</fullName>
    </alternativeName>
</protein>
<reference evidence="11 12" key="1">
    <citation type="journal article" date="2017" name="Int. J. Syst. Evol. Microbiol.">
        <title>Solibacillus kalamii sp. nov., isolated from a high-efficiency particulate arrestance filter system used in the International Space Station.</title>
        <authorList>
            <person name="Checinska Sielaff A."/>
            <person name="Kumar R.M."/>
            <person name="Pal D."/>
            <person name="Mayilraj S."/>
            <person name="Venkateswaran K."/>
        </authorList>
    </citation>
    <scope>NUCLEOTIDE SEQUENCE [LARGE SCALE GENOMIC DNA]</scope>
    <source>
        <strain evidence="11 12">ISSFR-015</strain>
    </source>
</reference>
<keyword evidence="4 7" id="KW-0460">Magnesium</keyword>
<proteinExistence type="inferred from homology"/>
<keyword evidence="2 7" id="KW-0808">Transferase</keyword>
<keyword evidence="12" id="KW-1185">Reference proteome</keyword>